<dbReference type="GO" id="GO:0004014">
    <property type="term" value="F:adenosylmethionine decarboxylase activity"/>
    <property type="evidence" value="ECO:0007669"/>
    <property type="project" value="InterPro"/>
</dbReference>
<evidence type="ECO:0000256" key="5">
    <source>
        <dbReference type="ARBA" id="ARBA00023115"/>
    </source>
</evidence>
<evidence type="ECO:0000256" key="3">
    <source>
        <dbReference type="ARBA" id="ARBA00022813"/>
    </source>
</evidence>
<dbReference type="GO" id="GO:0008295">
    <property type="term" value="P:spermidine biosynthetic process"/>
    <property type="evidence" value="ECO:0007669"/>
    <property type="project" value="UniProtKB-KW"/>
</dbReference>
<evidence type="ECO:0000256" key="1">
    <source>
        <dbReference type="ARBA" id="ARBA00001928"/>
    </source>
</evidence>
<protein>
    <submittedName>
        <fullName evidence="11">S-adenosylmethionine decarboxylase</fullName>
    </submittedName>
</protein>
<keyword evidence="7" id="KW-0456">Lyase</keyword>
<comment type="caution">
    <text evidence="11">The sequence shown here is derived from an EMBL/GenBank/DDBJ whole genome shotgun (WGS) entry which is preliminary data.</text>
</comment>
<evidence type="ECO:0000256" key="6">
    <source>
        <dbReference type="ARBA" id="ARBA00023145"/>
    </source>
</evidence>
<evidence type="ECO:0000256" key="10">
    <source>
        <dbReference type="SAM" id="MobiDB-lite"/>
    </source>
</evidence>
<keyword evidence="8" id="KW-0704">Schiff base</keyword>
<organism evidence="11 12">
    <name type="scientific">Fluviicoccus keumensis</name>
    <dbReference type="NCBI Taxonomy" id="1435465"/>
    <lineage>
        <taxon>Bacteria</taxon>
        <taxon>Pseudomonadati</taxon>
        <taxon>Pseudomonadota</taxon>
        <taxon>Gammaproteobacteria</taxon>
        <taxon>Moraxellales</taxon>
        <taxon>Moraxellaceae</taxon>
        <taxon>Fluviicoccus</taxon>
    </lineage>
</organism>
<keyword evidence="12" id="KW-1185">Reference proteome</keyword>
<evidence type="ECO:0000256" key="2">
    <source>
        <dbReference type="ARBA" id="ARBA00022793"/>
    </source>
</evidence>
<dbReference type="InterPro" id="IPR003826">
    <property type="entry name" value="AdoMetDC_fam_prok"/>
</dbReference>
<keyword evidence="6" id="KW-0865">Zymogen</keyword>
<keyword evidence="9" id="KW-0670">Pyruvate</keyword>
<evidence type="ECO:0000313" key="11">
    <source>
        <dbReference type="EMBL" id="RZU47849.1"/>
    </source>
</evidence>
<dbReference type="InterPro" id="IPR017716">
    <property type="entry name" value="S-AdoMet_deCOase_pro-enz"/>
</dbReference>
<dbReference type="Pfam" id="PF02675">
    <property type="entry name" value="AdoMet_dc"/>
    <property type="match status" value="1"/>
</dbReference>
<dbReference type="SUPFAM" id="SSF56276">
    <property type="entry name" value="S-adenosylmethionine decarboxylase"/>
    <property type="match status" value="1"/>
</dbReference>
<reference evidence="11 12" key="1">
    <citation type="submission" date="2019-02" db="EMBL/GenBank/DDBJ databases">
        <title>Genomic Encyclopedia of Type Strains, Phase IV (KMG-IV): sequencing the most valuable type-strain genomes for metagenomic binning, comparative biology and taxonomic classification.</title>
        <authorList>
            <person name="Goeker M."/>
        </authorList>
    </citation>
    <scope>NUCLEOTIDE SEQUENCE [LARGE SCALE GENOMIC DNA]</scope>
    <source>
        <strain evidence="11 12">DSM 105135</strain>
    </source>
</reference>
<feature type="region of interest" description="Disordered" evidence="10">
    <location>
        <begin position="108"/>
        <end position="128"/>
    </location>
</feature>
<evidence type="ECO:0000256" key="8">
    <source>
        <dbReference type="ARBA" id="ARBA00023270"/>
    </source>
</evidence>
<dbReference type="EMBL" id="SHKX01000010">
    <property type="protein sequence ID" value="RZU47849.1"/>
    <property type="molecule type" value="Genomic_DNA"/>
</dbReference>
<proteinExistence type="predicted"/>
<dbReference type="OrthoDB" id="278697at2"/>
<dbReference type="Gene3D" id="3.60.90.10">
    <property type="entry name" value="S-adenosylmethionine decarboxylase"/>
    <property type="match status" value="1"/>
</dbReference>
<comment type="cofactor">
    <cofactor evidence="1">
        <name>pyruvate</name>
        <dbReference type="ChEBI" id="CHEBI:15361"/>
    </cofactor>
</comment>
<gene>
    <name evidence="11" type="ORF">EV700_0816</name>
</gene>
<evidence type="ECO:0000256" key="9">
    <source>
        <dbReference type="ARBA" id="ARBA00023317"/>
    </source>
</evidence>
<accession>A0A4Q7ZD75</accession>
<dbReference type="InterPro" id="IPR016067">
    <property type="entry name" value="S-AdoMet_deCO2ase_core"/>
</dbReference>
<dbReference type="AlphaFoldDB" id="A0A4Q7ZD75"/>
<keyword evidence="2" id="KW-0210">Decarboxylase</keyword>
<dbReference type="PANTHER" id="PTHR33866">
    <property type="entry name" value="S-ADENOSYLMETHIONINE DECARBOXYLASE PROENZYME"/>
    <property type="match status" value="1"/>
</dbReference>
<evidence type="ECO:0000313" key="12">
    <source>
        <dbReference type="Proteomes" id="UP000292423"/>
    </source>
</evidence>
<dbReference type="PANTHER" id="PTHR33866:SF2">
    <property type="entry name" value="S-ADENOSYLMETHIONINE DECARBOXYLASE PROENZYME"/>
    <property type="match status" value="1"/>
</dbReference>
<name>A0A4Q7ZD75_9GAMM</name>
<evidence type="ECO:0000256" key="4">
    <source>
        <dbReference type="ARBA" id="ARBA00023066"/>
    </source>
</evidence>
<dbReference type="NCBIfam" id="TIGR03330">
    <property type="entry name" value="SAM_DCase_Bsu"/>
    <property type="match status" value="1"/>
</dbReference>
<keyword evidence="5" id="KW-0620">Polyamine biosynthesis</keyword>
<dbReference type="Proteomes" id="UP000292423">
    <property type="component" value="Unassembled WGS sequence"/>
</dbReference>
<sequence length="128" mass="13789">MNPRGMHLLLDFNDVDPALLADAAHLEAVLREAAQAAGIEVRFVRFEPAGEHGGVIGILLQGDSRLGIHTWPDSGYAAIDLFMTGGQTPEFAVEVLVDRLDPCAIRQQVVKRGPRHPPDEAAAEDDNG</sequence>
<keyword evidence="4" id="KW-0745">Spermidine biosynthesis</keyword>
<dbReference type="GO" id="GO:0005829">
    <property type="term" value="C:cytosol"/>
    <property type="evidence" value="ECO:0007669"/>
    <property type="project" value="TreeGrafter"/>
</dbReference>
<evidence type="ECO:0000256" key="7">
    <source>
        <dbReference type="ARBA" id="ARBA00023239"/>
    </source>
</evidence>
<dbReference type="RefSeq" id="WP_130411061.1">
    <property type="nucleotide sequence ID" value="NZ_SHKX01000010.1"/>
</dbReference>
<keyword evidence="3" id="KW-0068">Autocatalytic cleavage</keyword>